<evidence type="ECO:0000313" key="2">
    <source>
        <dbReference type="Proteomes" id="UP001054945"/>
    </source>
</evidence>
<dbReference type="EMBL" id="BPLR01010181">
    <property type="protein sequence ID" value="GIY37526.1"/>
    <property type="molecule type" value="Genomic_DNA"/>
</dbReference>
<evidence type="ECO:0000313" key="1">
    <source>
        <dbReference type="EMBL" id="GIY37526.1"/>
    </source>
</evidence>
<dbReference type="AlphaFoldDB" id="A0AAV4SX42"/>
<name>A0AAV4SX42_CAEEX</name>
<proteinExistence type="predicted"/>
<organism evidence="1 2">
    <name type="scientific">Caerostris extrusa</name>
    <name type="common">Bark spider</name>
    <name type="synonym">Caerostris bankana</name>
    <dbReference type="NCBI Taxonomy" id="172846"/>
    <lineage>
        <taxon>Eukaryota</taxon>
        <taxon>Metazoa</taxon>
        <taxon>Ecdysozoa</taxon>
        <taxon>Arthropoda</taxon>
        <taxon>Chelicerata</taxon>
        <taxon>Arachnida</taxon>
        <taxon>Araneae</taxon>
        <taxon>Araneomorphae</taxon>
        <taxon>Entelegynae</taxon>
        <taxon>Araneoidea</taxon>
        <taxon>Araneidae</taxon>
        <taxon>Caerostris</taxon>
    </lineage>
</organism>
<protein>
    <submittedName>
        <fullName evidence="1">Uncharacterized protein</fullName>
    </submittedName>
</protein>
<keyword evidence="2" id="KW-1185">Reference proteome</keyword>
<gene>
    <name evidence="1" type="ORF">CEXT_192631</name>
</gene>
<dbReference type="Proteomes" id="UP001054945">
    <property type="component" value="Unassembled WGS sequence"/>
</dbReference>
<comment type="caution">
    <text evidence="1">The sequence shown here is derived from an EMBL/GenBank/DDBJ whole genome shotgun (WGS) entry which is preliminary data.</text>
</comment>
<reference evidence="1 2" key="1">
    <citation type="submission" date="2021-06" db="EMBL/GenBank/DDBJ databases">
        <title>Caerostris extrusa draft genome.</title>
        <authorList>
            <person name="Kono N."/>
            <person name="Arakawa K."/>
        </authorList>
    </citation>
    <scope>NUCLEOTIDE SEQUENCE [LARGE SCALE GENOMIC DNA]</scope>
</reference>
<sequence>MNSDEGLLFGAKRVVLKRFLILLPMSGGELNYVGILCEKQCKTSLWSSLLGVLALRPGLCSCCWTGLQRKLVMEMFNYVFELWSKSLFSQILIDVVIIMSS</sequence>
<accession>A0AAV4SX42</accession>